<dbReference type="Proteomes" id="UP000198462">
    <property type="component" value="Unassembled WGS sequence"/>
</dbReference>
<keyword evidence="1" id="KW-0732">Signal</keyword>
<accession>A0A219B2V1</accession>
<feature type="chain" id="PRO_5012374846" description="PEP-CTERM protein-sorting domain-containing protein" evidence="1">
    <location>
        <begin position="23"/>
        <end position="301"/>
    </location>
</feature>
<keyword evidence="3" id="KW-1185">Reference proteome</keyword>
<comment type="caution">
    <text evidence="2">The sequence shown here is derived from an EMBL/GenBank/DDBJ whole genome shotgun (WGS) entry which is preliminary data.</text>
</comment>
<dbReference type="OrthoDB" id="6305173at2"/>
<feature type="signal peptide" evidence="1">
    <location>
        <begin position="1"/>
        <end position="22"/>
    </location>
</feature>
<dbReference type="RefSeq" id="WP_088711298.1">
    <property type="nucleotide sequence ID" value="NZ_NFZT01000001.1"/>
</dbReference>
<evidence type="ECO:0008006" key="4">
    <source>
        <dbReference type="Google" id="ProtNLM"/>
    </source>
</evidence>
<gene>
    <name evidence="2" type="ORF">B5C34_02895</name>
</gene>
<evidence type="ECO:0000313" key="3">
    <source>
        <dbReference type="Proteomes" id="UP000198462"/>
    </source>
</evidence>
<dbReference type="EMBL" id="NFZT01000001">
    <property type="protein sequence ID" value="OWV32504.1"/>
    <property type="molecule type" value="Genomic_DNA"/>
</dbReference>
<organism evidence="2 3">
    <name type="scientific">Pacificimonas flava</name>
    <dbReference type="NCBI Taxonomy" id="1234595"/>
    <lineage>
        <taxon>Bacteria</taxon>
        <taxon>Pseudomonadati</taxon>
        <taxon>Pseudomonadota</taxon>
        <taxon>Alphaproteobacteria</taxon>
        <taxon>Sphingomonadales</taxon>
        <taxon>Sphingosinicellaceae</taxon>
        <taxon>Pacificimonas</taxon>
    </lineage>
</organism>
<proteinExistence type="predicted"/>
<sequence>MDVRGSLLALSVAAALAAPASAISVSGNETALDLASQIAGSGITITGATYDKGASATVQSGTFTGGSDALPFDTGIVLTTGNVAQVTDTAGQNYTETRGDGFSPDDNISTVTGSGGTLAILNSTDYASLEFTFTFTNPTDPSAGNVNFAFAFASEEYIDFIGTGFNDEFQLLINGTNVGTTTGQAGGDTVNINNVNDQVNSSLYVNNVANTNGIPNANLAFGFDGRTAQINAFISGLDPFASHTAQFVVADVFDEQLDSAVFISGGTFSVDAPPTATDVPAPGALGLLGVGLLAMGRLRRR</sequence>
<dbReference type="NCBIfam" id="NF038133">
    <property type="entry name" value="choice_anch_L"/>
    <property type="match status" value="1"/>
</dbReference>
<reference evidence="3" key="1">
    <citation type="submission" date="2017-05" db="EMBL/GenBank/DDBJ databases">
        <authorList>
            <person name="Lin X."/>
        </authorList>
    </citation>
    <scope>NUCLEOTIDE SEQUENCE [LARGE SCALE GENOMIC DNA]</scope>
    <source>
        <strain evidence="3">JLT2012</strain>
    </source>
</reference>
<evidence type="ECO:0000313" key="2">
    <source>
        <dbReference type="EMBL" id="OWV32504.1"/>
    </source>
</evidence>
<name>A0A219B2V1_9SPHN</name>
<evidence type="ECO:0000256" key="1">
    <source>
        <dbReference type="SAM" id="SignalP"/>
    </source>
</evidence>
<dbReference type="InterPro" id="IPR049804">
    <property type="entry name" value="Choice_anch_L"/>
</dbReference>
<protein>
    <recommendedName>
        <fullName evidence="4">PEP-CTERM protein-sorting domain-containing protein</fullName>
    </recommendedName>
</protein>
<dbReference type="AlphaFoldDB" id="A0A219B2V1"/>